<dbReference type="Gene3D" id="1.20.1250.20">
    <property type="entry name" value="MFS general substrate transporter like domains"/>
    <property type="match status" value="1"/>
</dbReference>
<feature type="transmembrane region" description="Helical" evidence="7">
    <location>
        <begin position="264"/>
        <end position="285"/>
    </location>
</feature>
<comment type="caution">
    <text evidence="8">The sequence shown here is derived from an EMBL/GenBank/DDBJ whole genome shotgun (WGS) entry which is preliminary data.</text>
</comment>
<dbReference type="EMBL" id="JARBDR010000640">
    <property type="protein sequence ID" value="KAJ8310396.1"/>
    <property type="molecule type" value="Genomic_DNA"/>
</dbReference>
<evidence type="ECO:0000256" key="4">
    <source>
        <dbReference type="ARBA" id="ARBA00022989"/>
    </source>
</evidence>
<keyword evidence="9" id="KW-1185">Reference proteome</keyword>
<feature type="transmembrane region" description="Helical" evidence="7">
    <location>
        <begin position="31"/>
        <end position="53"/>
    </location>
</feature>
<protein>
    <submittedName>
        <fullName evidence="8">Uncharacterized protein</fullName>
    </submittedName>
</protein>
<evidence type="ECO:0000256" key="6">
    <source>
        <dbReference type="SAM" id="MobiDB-lite"/>
    </source>
</evidence>
<comment type="subcellular location">
    <subcellularLocation>
        <location evidence="1">Membrane</location>
        <topology evidence="1">Multi-pass membrane protein</topology>
    </subcellularLocation>
</comment>
<proteinExistence type="predicted"/>
<feature type="compositionally biased region" description="Basic and acidic residues" evidence="6">
    <location>
        <begin position="240"/>
        <end position="249"/>
    </location>
</feature>
<feature type="transmembrane region" description="Helical" evidence="7">
    <location>
        <begin position="355"/>
        <end position="376"/>
    </location>
</feature>
<evidence type="ECO:0000256" key="2">
    <source>
        <dbReference type="ARBA" id="ARBA00022448"/>
    </source>
</evidence>
<evidence type="ECO:0000256" key="1">
    <source>
        <dbReference type="ARBA" id="ARBA00004141"/>
    </source>
</evidence>
<feature type="region of interest" description="Disordered" evidence="6">
    <location>
        <begin position="231"/>
        <end position="250"/>
    </location>
</feature>
<evidence type="ECO:0000256" key="7">
    <source>
        <dbReference type="SAM" id="Phobius"/>
    </source>
</evidence>
<keyword evidence="5 7" id="KW-0472">Membrane</keyword>
<reference evidence="8 9" key="1">
    <citation type="submission" date="2022-12" db="EMBL/GenBank/DDBJ databases">
        <title>Chromosome-level genome of Tegillarca granosa.</title>
        <authorList>
            <person name="Kim J."/>
        </authorList>
    </citation>
    <scope>NUCLEOTIDE SEQUENCE [LARGE SCALE GENOMIC DNA]</scope>
    <source>
        <strain evidence="8">Teg-2019</strain>
        <tissue evidence="8">Adductor muscle</tissue>
    </source>
</reference>
<dbReference type="PANTHER" id="PTHR43385:SF1">
    <property type="entry name" value="RIBOFLAVIN TRANSPORTER RIBJ"/>
    <property type="match status" value="1"/>
</dbReference>
<dbReference type="InterPro" id="IPR052983">
    <property type="entry name" value="MFS_Riboflavin_Transporter"/>
</dbReference>
<sequence>MTMSAYQIENLIHKTSLDTVGLNVSCLPKMVLLMILPPRVLMQWHIGVLLTYFTVQHSFVLTVITYGAVFGIGVGIAYAIPMACAMKWRPRYWLPERKGLVNGLVVAGFGGGAFIFDQVQTAFLNPDNKEADVVSGSDKYFDQADILDKVPQSFLLLGGCYASMQLIGSLLLVNPPDQSDDEERKPLIEKDKKEEYTANDEKLFSPISQNTTDNMEHLGATSEYLLNASTEENPSQNELQNKDTKEQTEKWSLSPTQVLKTKSFYILWFLYLFNGQGIQFVSTLYKAYGQTFIKDDHFLAIVGSLSAVCNGGGRIMWGIIADKFSVRSALMFSCGIFCISVLTFEVTSLVGKSLYTIYVCILFLSFSGNFVLLPTATARTFGQTYYELNYGMVFTASIITSPVSAILTSNLKSSLGWDNMFFLIAGFSFISVCLSWFFKVEKRSEKL</sequence>
<feature type="transmembrane region" description="Helical" evidence="7">
    <location>
        <begin position="59"/>
        <end position="80"/>
    </location>
</feature>
<dbReference type="InterPro" id="IPR011701">
    <property type="entry name" value="MFS"/>
</dbReference>
<keyword evidence="2" id="KW-0813">Transport</keyword>
<name>A0ABQ9F1G1_TEGGR</name>
<gene>
    <name evidence="8" type="ORF">KUTeg_012261</name>
</gene>
<feature type="transmembrane region" description="Helical" evidence="7">
    <location>
        <begin position="388"/>
        <end position="408"/>
    </location>
</feature>
<feature type="transmembrane region" description="Helical" evidence="7">
    <location>
        <begin position="297"/>
        <end position="317"/>
    </location>
</feature>
<evidence type="ECO:0000313" key="8">
    <source>
        <dbReference type="EMBL" id="KAJ8310396.1"/>
    </source>
</evidence>
<accession>A0ABQ9F1G1</accession>
<keyword evidence="3 7" id="KW-0812">Transmembrane</keyword>
<feature type="transmembrane region" description="Helical" evidence="7">
    <location>
        <begin position="420"/>
        <end position="438"/>
    </location>
</feature>
<dbReference type="Proteomes" id="UP001217089">
    <property type="component" value="Unassembled WGS sequence"/>
</dbReference>
<evidence type="ECO:0000256" key="3">
    <source>
        <dbReference type="ARBA" id="ARBA00022692"/>
    </source>
</evidence>
<feature type="transmembrane region" description="Helical" evidence="7">
    <location>
        <begin position="100"/>
        <end position="116"/>
    </location>
</feature>
<organism evidence="8 9">
    <name type="scientific">Tegillarca granosa</name>
    <name type="common">Malaysian cockle</name>
    <name type="synonym">Anadara granosa</name>
    <dbReference type="NCBI Taxonomy" id="220873"/>
    <lineage>
        <taxon>Eukaryota</taxon>
        <taxon>Metazoa</taxon>
        <taxon>Spiralia</taxon>
        <taxon>Lophotrochozoa</taxon>
        <taxon>Mollusca</taxon>
        <taxon>Bivalvia</taxon>
        <taxon>Autobranchia</taxon>
        <taxon>Pteriomorphia</taxon>
        <taxon>Arcoida</taxon>
        <taxon>Arcoidea</taxon>
        <taxon>Arcidae</taxon>
        <taxon>Tegillarca</taxon>
    </lineage>
</organism>
<dbReference type="SUPFAM" id="SSF103473">
    <property type="entry name" value="MFS general substrate transporter"/>
    <property type="match status" value="1"/>
</dbReference>
<dbReference type="InterPro" id="IPR036259">
    <property type="entry name" value="MFS_trans_sf"/>
</dbReference>
<keyword evidence="4 7" id="KW-1133">Transmembrane helix</keyword>
<feature type="transmembrane region" description="Helical" evidence="7">
    <location>
        <begin position="154"/>
        <end position="174"/>
    </location>
</feature>
<feature type="transmembrane region" description="Helical" evidence="7">
    <location>
        <begin position="329"/>
        <end position="349"/>
    </location>
</feature>
<dbReference type="Pfam" id="PF07690">
    <property type="entry name" value="MFS_1"/>
    <property type="match status" value="1"/>
</dbReference>
<dbReference type="PANTHER" id="PTHR43385">
    <property type="entry name" value="RIBOFLAVIN TRANSPORTER RIBJ"/>
    <property type="match status" value="1"/>
</dbReference>
<evidence type="ECO:0000256" key="5">
    <source>
        <dbReference type="ARBA" id="ARBA00023136"/>
    </source>
</evidence>
<evidence type="ECO:0000313" key="9">
    <source>
        <dbReference type="Proteomes" id="UP001217089"/>
    </source>
</evidence>